<organism evidence="1 2">
    <name type="scientific">Portunus trituberculatus</name>
    <name type="common">Swimming crab</name>
    <name type="synonym">Neptunus trituberculatus</name>
    <dbReference type="NCBI Taxonomy" id="210409"/>
    <lineage>
        <taxon>Eukaryota</taxon>
        <taxon>Metazoa</taxon>
        <taxon>Ecdysozoa</taxon>
        <taxon>Arthropoda</taxon>
        <taxon>Crustacea</taxon>
        <taxon>Multicrustacea</taxon>
        <taxon>Malacostraca</taxon>
        <taxon>Eumalacostraca</taxon>
        <taxon>Eucarida</taxon>
        <taxon>Decapoda</taxon>
        <taxon>Pleocyemata</taxon>
        <taxon>Brachyura</taxon>
        <taxon>Eubrachyura</taxon>
        <taxon>Portunoidea</taxon>
        <taxon>Portunidae</taxon>
        <taxon>Portuninae</taxon>
        <taxon>Portunus</taxon>
    </lineage>
</organism>
<sequence>MAKCFKAVRGGIGSYAWTSARSHVHHLIHCATASLHIFMSLQQQQQQQQSHMPGTSKQQIE</sequence>
<evidence type="ECO:0000313" key="1">
    <source>
        <dbReference type="EMBL" id="MPC15131.1"/>
    </source>
</evidence>
<accession>A0A5B7D1P9</accession>
<protein>
    <submittedName>
        <fullName evidence="1">Uncharacterized protein</fullName>
    </submittedName>
</protein>
<dbReference type="EMBL" id="VSRR010000404">
    <property type="protein sequence ID" value="MPC15131.1"/>
    <property type="molecule type" value="Genomic_DNA"/>
</dbReference>
<evidence type="ECO:0000313" key="2">
    <source>
        <dbReference type="Proteomes" id="UP000324222"/>
    </source>
</evidence>
<reference evidence="1 2" key="1">
    <citation type="submission" date="2019-05" db="EMBL/GenBank/DDBJ databases">
        <title>Another draft genome of Portunus trituberculatus and its Hox gene families provides insights of decapod evolution.</title>
        <authorList>
            <person name="Jeong J.-H."/>
            <person name="Song I."/>
            <person name="Kim S."/>
            <person name="Choi T."/>
            <person name="Kim D."/>
            <person name="Ryu S."/>
            <person name="Kim W."/>
        </authorList>
    </citation>
    <scope>NUCLEOTIDE SEQUENCE [LARGE SCALE GENOMIC DNA]</scope>
    <source>
        <tissue evidence="1">Muscle</tissue>
    </source>
</reference>
<name>A0A5B7D1P9_PORTR</name>
<keyword evidence="2" id="KW-1185">Reference proteome</keyword>
<comment type="caution">
    <text evidence="1">The sequence shown here is derived from an EMBL/GenBank/DDBJ whole genome shotgun (WGS) entry which is preliminary data.</text>
</comment>
<gene>
    <name evidence="1" type="ORF">E2C01_007913</name>
</gene>
<dbReference type="Proteomes" id="UP000324222">
    <property type="component" value="Unassembled WGS sequence"/>
</dbReference>
<proteinExistence type="predicted"/>
<dbReference type="AlphaFoldDB" id="A0A5B7D1P9"/>